<evidence type="ECO:0000259" key="2">
    <source>
        <dbReference type="PROSITE" id="PS50041"/>
    </source>
</evidence>
<dbReference type="InterPro" id="IPR001304">
    <property type="entry name" value="C-type_lectin-like"/>
</dbReference>
<dbReference type="SUPFAM" id="SSF56436">
    <property type="entry name" value="C-type lectin-like"/>
    <property type="match status" value="1"/>
</dbReference>
<evidence type="ECO:0000313" key="3">
    <source>
        <dbReference type="Ensembl" id="ENSCABP00000003208.1"/>
    </source>
</evidence>
<proteinExistence type="predicted"/>
<dbReference type="Proteomes" id="UP000694404">
    <property type="component" value="Unplaced"/>
</dbReference>
<dbReference type="SMART" id="SM00034">
    <property type="entry name" value="CLECT"/>
    <property type="match status" value="1"/>
</dbReference>
<dbReference type="GO" id="GO:0005886">
    <property type="term" value="C:plasma membrane"/>
    <property type="evidence" value="ECO:0007669"/>
    <property type="project" value="UniProtKB-SubCell"/>
</dbReference>
<protein>
    <recommendedName>
        <fullName evidence="2">C-type lectin domain-containing protein</fullName>
    </recommendedName>
</protein>
<dbReference type="Pfam" id="PF00059">
    <property type="entry name" value="Lectin_C"/>
    <property type="match status" value="1"/>
</dbReference>
<dbReference type="Ensembl" id="ENSCABT00000003482.1">
    <property type="protein sequence ID" value="ENSCABP00000003208.1"/>
    <property type="gene ID" value="ENSCABG00000002464.1"/>
</dbReference>
<dbReference type="InterPro" id="IPR050828">
    <property type="entry name" value="C-type_lectin/matrix_domain"/>
</dbReference>
<accession>A0A8C0G452</accession>
<sequence>LAAMPGSRSRPGCCPRDWVRFGNSCYWFSSKRKTWEDSNLYCKAQNSHLVVINTQEEQLYVQERTVPLYTWIGLTDKSGQWLWVDGSVYTMDSR</sequence>
<evidence type="ECO:0000313" key="4">
    <source>
        <dbReference type="Proteomes" id="UP000694404"/>
    </source>
</evidence>
<dbReference type="OMA" id="EDKVQHN"/>
<reference evidence="3" key="2">
    <citation type="submission" date="2025-09" db="UniProtKB">
        <authorList>
            <consortium name="Ensembl"/>
        </authorList>
    </citation>
    <scope>IDENTIFICATION</scope>
</reference>
<dbReference type="PROSITE" id="PS50041">
    <property type="entry name" value="C_TYPE_LECTIN_2"/>
    <property type="match status" value="1"/>
</dbReference>
<dbReference type="GeneTree" id="ENSGT00940000161727"/>
<feature type="domain" description="C-type lectin" evidence="2">
    <location>
        <begin position="21"/>
        <end position="94"/>
    </location>
</feature>
<dbReference type="InterPro" id="IPR016187">
    <property type="entry name" value="CTDL_fold"/>
</dbReference>
<dbReference type="AlphaFoldDB" id="A0A8C0G452"/>
<name>A0A8C0G452_CHEAB</name>
<dbReference type="Gene3D" id="3.10.100.10">
    <property type="entry name" value="Mannose-Binding Protein A, subunit A"/>
    <property type="match status" value="1"/>
</dbReference>
<dbReference type="PANTHER" id="PTHR45710:SF26">
    <property type="entry name" value="RH26557P"/>
    <property type="match status" value="1"/>
</dbReference>
<evidence type="ECO:0000256" key="1">
    <source>
        <dbReference type="ARBA" id="ARBA00004401"/>
    </source>
</evidence>
<comment type="subcellular location">
    <subcellularLocation>
        <location evidence="1">Cell membrane</location>
        <topology evidence="1">Single-pass type II membrane protein</topology>
    </subcellularLocation>
</comment>
<dbReference type="InterPro" id="IPR016186">
    <property type="entry name" value="C-type_lectin-like/link_sf"/>
</dbReference>
<keyword evidence="4" id="KW-1185">Reference proteome</keyword>
<reference evidence="3" key="1">
    <citation type="submission" date="2025-08" db="UniProtKB">
        <authorList>
            <consortium name="Ensembl"/>
        </authorList>
    </citation>
    <scope>IDENTIFICATION</scope>
</reference>
<dbReference type="PANTHER" id="PTHR45710">
    <property type="entry name" value="C-TYPE LECTIN DOMAIN-CONTAINING PROTEIN 180"/>
    <property type="match status" value="1"/>
</dbReference>
<organism evidence="3 4">
    <name type="scientific">Chelonoidis abingdonii</name>
    <name type="common">Abingdon island giant tortoise</name>
    <name type="synonym">Testudo abingdonii</name>
    <dbReference type="NCBI Taxonomy" id="106734"/>
    <lineage>
        <taxon>Eukaryota</taxon>
        <taxon>Metazoa</taxon>
        <taxon>Chordata</taxon>
        <taxon>Craniata</taxon>
        <taxon>Vertebrata</taxon>
        <taxon>Euteleostomi</taxon>
        <taxon>Archelosauria</taxon>
        <taxon>Testudinata</taxon>
        <taxon>Testudines</taxon>
        <taxon>Cryptodira</taxon>
        <taxon>Durocryptodira</taxon>
        <taxon>Testudinoidea</taxon>
        <taxon>Testudinidae</taxon>
        <taxon>Chelonoidis</taxon>
    </lineage>
</organism>